<evidence type="ECO:0000313" key="2">
    <source>
        <dbReference type="Proteomes" id="UP000789901"/>
    </source>
</evidence>
<proteinExistence type="predicted"/>
<organism evidence="1 2">
    <name type="scientific">Gigaspora margarita</name>
    <dbReference type="NCBI Taxonomy" id="4874"/>
    <lineage>
        <taxon>Eukaryota</taxon>
        <taxon>Fungi</taxon>
        <taxon>Fungi incertae sedis</taxon>
        <taxon>Mucoromycota</taxon>
        <taxon>Glomeromycotina</taxon>
        <taxon>Glomeromycetes</taxon>
        <taxon>Diversisporales</taxon>
        <taxon>Gigasporaceae</taxon>
        <taxon>Gigaspora</taxon>
    </lineage>
</organism>
<reference evidence="1 2" key="1">
    <citation type="submission" date="2021-06" db="EMBL/GenBank/DDBJ databases">
        <authorList>
            <person name="Kallberg Y."/>
            <person name="Tangrot J."/>
            <person name="Rosling A."/>
        </authorList>
    </citation>
    <scope>NUCLEOTIDE SEQUENCE [LARGE SCALE GENOMIC DNA]</scope>
    <source>
        <strain evidence="1 2">120-4 pot B 10/14</strain>
    </source>
</reference>
<protein>
    <submittedName>
        <fullName evidence="1">27773_t:CDS:1</fullName>
    </submittedName>
</protein>
<feature type="non-terminal residue" evidence="1">
    <location>
        <position position="1"/>
    </location>
</feature>
<dbReference type="Proteomes" id="UP000789901">
    <property type="component" value="Unassembled WGS sequence"/>
</dbReference>
<gene>
    <name evidence="1" type="ORF">GMARGA_LOCUS33455</name>
</gene>
<name>A0ABN7WRL8_GIGMA</name>
<evidence type="ECO:0000313" key="1">
    <source>
        <dbReference type="EMBL" id="CAG8837351.1"/>
    </source>
</evidence>
<sequence length="141" mass="16852">EQINKVYDRLFSKLKSKVQQAKSVMLSIGREYNEYRDEWKFIISCCWLTEDFEFHKILLCVKENIEDIIEVLDKWDLTNLKFIHIVRMDEHFYSDDLIINSLSRWAEENTNINDQENDHEISTIITSIMNAIKNLCGIVNF</sequence>
<keyword evidence="2" id="KW-1185">Reference proteome</keyword>
<comment type="caution">
    <text evidence="1">The sequence shown here is derived from an EMBL/GenBank/DDBJ whole genome shotgun (WGS) entry which is preliminary data.</text>
</comment>
<dbReference type="EMBL" id="CAJVQB010055676">
    <property type="protein sequence ID" value="CAG8837351.1"/>
    <property type="molecule type" value="Genomic_DNA"/>
</dbReference>
<accession>A0ABN7WRL8</accession>